<dbReference type="SUPFAM" id="SSF52343">
    <property type="entry name" value="Ferredoxin reductase-like, C-terminal NADP-linked domain"/>
    <property type="match status" value="1"/>
</dbReference>
<keyword evidence="4" id="KW-1133">Transmembrane helix</keyword>
<dbReference type="InterPro" id="IPR001709">
    <property type="entry name" value="Flavoprot_Pyr_Nucl_cyt_Rdtase"/>
</dbReference>
<organism evidence="7 8">
    <name type="scientific">Robiginitalea biformata (strain ATCC BAA-864 / DSM 15991 / KCTC 12146 / HTCC2501)</name>
    <dbReference type="NCBI Taxonomy" id="313596"/>
    <lineage>
        <taxon>Bacteria</taxon>
        <taxon>Pseudomonadati</taxon>
        <taxon>Bacteroidota</taxon>
        <taxon>Flavobacteriia</taxon>
        <taxon>Flavobacteriales</taxon>
        <taxon>Flavobacteriaceae</taxon>
        <taxon>Robiginitalea</taxon>
    </lineage>
</organism>
<dbReference type="STRING" id="313596.RB2501_09455"/>
<dbReference type="Gene3D" id="3.40.50.80">
    <property type="entry name" value="Nucleotide-binding domain of ferredoxin-NADP reductase (FNR) module"/>
    <property type="match status" value="1"/>
</dbReference>
<proteinExistence type="predicted"/>
<dbReference type="EC" id="1.6.2.4" evidence="2"/>
<dbReference type="PANTHER" id="PTHR19384:SF17">
    <property type="entry name" value="NADPH--CYTOCHROME P450 REDUCTASE"/>
    <property type="match status" value="1"/>
</dbReference>
<dbReference type="Proteomes" id="UP000009049">
    <property type="component" value="Chromosome"/>
</dbReference>
<dbReference type="InterPro" id="IPR017927">
    <property type="entry name" value="FAD-bd_FR_type"/>
</dbReference>
<gene>
    <name evidence="7" type="ordered locus">RB2501_09455</name>
</gene>
<evidence type="ECO:0000259" key="5">
    <source>
        <dbReference type="PROSITE" id="PS50902"/>
    </source>
</evidence>
<evidence type="ECO:0000313" key="7">
    <source>
        <dbReference type="EMBL" id="EAR17119.1"/>
    </source>
</evidence>
<dbReference type="Gene3D" id="3.40.50.360">
    <property type="match status" value="1"/>
</dbReference>
<evidence type="ECO:0000256" key="4">
    <source>
        <dbReference type="SAM" id="Phobius"/>
    </source>
</evidence>
<dbReference type="GO" id="GO:0005829">
    <property type="term" value="C:cytosol"/>
    <property type="evidence" value="ECO:0007669"/>
    <property type="project" value="TreeGrafter"/>
</dbReference>
<dbReference type="InterPro" id="IPR008254">
    <property type="entry name" value="Flavodoxin/NO_synth"/>
</dbReference>
<dbReference type="Pfam" id="PF00258">
    <property type="entry name" value="Flavodoxin_1"/>
    <property type="match status" value="1"/>
</dbReference>
<dbReference type="GO" id="GO:0003958">
    <property type="term" value="F:NADPH-hemoprotein reductase activity"/>
    <property type="evidence" value="ECO:0007669"/>
    <property type="project" value="UniProtKB-EC"/>
</dbReference>
<dbReference type="InterPro" id="IPR001433">
    <property type="entry name" value="OxRdtase_FAD/NAD-bd"/>
</dbReference>
<dbReference type="PROSITE" id="PS50902">
    <property type="entry name" value="FLAVODOXIN_LIKE"/>
    <property type="match status" value="1"/>
</dbReference>
<dbReference type="GO" id="GO:0050660">
    <property type="term" value="F:flavin adenine dinucleotide binding"/>
    <property type="evidence" value="ECO:0007669"/>
    <property type="project" value="TreeGrafter"/>
</dbReference>
<feature type="transmembrane region" description="Helical" evidence="4">
    <location>
        <begin position="304"/>
        <end position="329"/>
    </location>
</feature>
<dbReference type="eggNOG" id="COG3182">
    <property type="taxonomic scope" value="Bacteria"/>
</dbReference>
<evidence type="ECO:0000256" key="3">
    <source>
        <dbReference type="SAM" id="MobiDB-lite"/>
    </source>
</evidence>
<keyword evidence="1" id="KW-0285">Flavoprotein</keyword>
<dbReference type="SUPFAM" id="SSF63380">
    <property type="entry name" value="Riboflavin synthase domain-like"/>
    <property type="match status" value="1"/>
</dbReference>
<dbReference type="SUPFAM" id="SSF52218">
    <property type="entry name" value="Flavoproteins"/>
    <property type="match status" value="1"/>
</dbReference>
<dbReference type="InterPro" id="IPR001094">
    <property type="entry name" value="Flavdoxin-like"/>
</dbReference>
<feature type="region of interest" description="Disordered" evidence="3">
    <location>
        <begin position="208"/>
        <end position="228"/>
    </location>
</feature>
<feature type="domain" description="Flavodoxin-like" evidence="5">
    <location>
        <begin position="355"/>
        <end position="494"/>
    </location>
</feature>
<feature type="transmembrane region" description="Helical" evidence="4">
    <location>
        <begin position="12"/>
        <end position="33"/>
    </location>
</feature>
<dbReference type="EMBL" id="CP001712">
    <property type="protein sequence ID" value="EAR17119.1"/>
    <property type="molecule type" value="Genomic_DNA"/>
</dbReference>
<evidence type="ECO:0000256" key="1">
    <source>
        <dbReference type="ARBA" id="ARBA00022630"/>
    </source>
</evidence>
<keyword evidence="4" id="KW-0812">Transmembrane</keyword>
<feature type="transmembrane region" description="Helical" evidence="4">
    <location>
        <begin position="130"/>
        <end position="152"/>
    </location>
</feature>
<dbReference type="AlphaFoldDB" id="A4CJL1"/>
<dbReference type="OrthoDB" id="9789468at2"/>
<dbReference type="InterPro" id="IPR029039">
    <property type="entry name" value="Flavoprotein-like_sf"/>
</dbReference>
<reference evidence="7 8" key="1">
    <citation type="journal article" date="2009" name="J. Bacteriol.">
        <title>Complete genome sequence of Robiginitalea biformata HTCC2501.</title>
        <authorList>
            <person name="Oh H.M."/>
            <person name="Giovannoni S.J."/>
            <person name="Lee K."/>
            <person name="Ferriera S."/>
            <person name="Johnson J."/>
            <person name="Cho J.C."/>
        </authorList>
    </citation>
    <scope>NUCLEOTIDE SEQUENCE [LARGE SCALE GENOMIC DNA]</scope>
    <source>
        <strain evidence="8">ATCC BAA-864 / HTCC2501 / KCTC 12146</strain>
    </source>
</reference>
<protein>
    <recommendedName>
        <fullName evidence="2">NADPH--hemoprotein reductase</fullName>
        <ecNumber evidence="2">1.6.2.4</ecNumber>
    </recommendedName>
</protein>
<dbReference type="RefSeq" id="WP_015753874.1">
    <property type="nucleotide sequence ID" value="NC_013222.1"/>
</dbReference>
<dbReference type="KEGG" id="rbi:RB2501_09455"/>
<sequence>MTLSLWRYSHLALAVATSAFLLIASVTGVILALEPITHQARGYAVADLDEVPLSTALEALTANYEEVFTLEVERSGFVRAGVLTADLESLEVYVDPRTGETLGPVEERPAIYSFSTNLHRSLFLKGAGRFFVGLVSLLLCIIAVSGIALLAQRQGGFRRILSPVRKDYFAMRYHVLLSRWMLVPILVVALTGVYLSAEKFQLLPEAQPHHQEVASPPTGEGSGPAMSTGAPGQAGVLGEWALSEVRRVEFPFSDEPGEYYLIELKDREVRVSPMTGAILSEADFPMVTLLSRFSFAAHTGQGNVFWSIVLLLASASILFFMYSGFAMTLRRRKNTRVRKDGSHGASISNPDSSEVVVLVGSETGTTFGFARSLCEGIRATGRTVHLAELNAYRTYPNARQLVVLTATYGDGEAPTNARKFLSKVDRVEQPAALQFSVVGFGSTQYPDFCRYAADVQEKLEAHPGFRAGLPLYRVDDQSEADFRTWLNAWGDRTEIRVGFEAPAEPEPLDEIGFTVVSRSPVNADDTFLLTLRPETDQPFTSGDLLAVRPNKASGYRQYSIAYMDGDIVLSIRRHPGGRCSSYLYSLQAGDRIAAAIQENPGFHFPGHVRSAVMIANGTGIAPFLGMMQQTNGTDVHLFWGGRTRESGKLYSPWLKQLQDPEGPPAAGTPNFSQGGPNIRTCYSREGAKRYVQDLVLEDRETVLHTLREGGVLMLCGSLNMQRSVLDNLESLLEAEEGMTLDGYIKSGQLLMDCY</sequence>
<keyword evidence="4" id="KW-0472">Membrane</keyword>
<dbReference type="InterPro" id="IPR039261">
    <property type="entry name" value="FNR_nucleotide-bd"/>
</dbReference>
<dbReference type="GO" id="GO:0010181">
    <property type="term" value="F:FMN binding"/>
    <property type="evidence" value="ECO:0007669"/>
    <property type="project" value="InterPro"/>
</dbReference>
<accession>A4CJL1</accession>
<evidence type="ECO:0000313" key="8">
    <source>
        <dbReference type="Proteomes" id="UP000009049"/>
    </source>
</evidence>
<evidence type="ECO:0000256" key="2">
    <source>
        <dbReference type="ARBA" id="ARBA00023797"/>
    </source>
</evidence>
<evidence type="ECO:0000259" key="6">
    <source>
        <dbReference type="PROSITE" id="PS51384"/>
    </source>
</evidence>
<dbReference type="HOGENOM" id="CLU_001570_17_4_10"/>
<dbReference type="Pfam" id="PF00175">
    <property type="entry name" value="NAD_binding_1"/>
    <property type="match status" value="1"/>
</dbReference>
<dbReference type="PRINTS" id="PR00369">
    <property type="entry name" value="FLAVODOXIN"/>
</dbReference>
<feature type="transmembrane region" description="Helical" evidence="4">
    <location>
        <begin position="173"/>
        <end position="195"/>
    </location>
</feature>
<dbReference type="InterPro" id="IPR017938">
    <property type="entry name" value="Riboflavin_synthase-like_b-brl"/>
</dbReference>
<dbReference type="Gene3D" id="2.40.30.10">
    <property type="entry name" value="Translation factors"/>
    <property type="match status" value="1"/>
</dbReference>
<dbReference type="PRINTS" id="PR00371">
    <property type="entry name" value="FPNCR"/>
</dbReference>
<keyword evidence="8" id="KW-1185">Reference proteome</keyword>
<dbReference type="PROSITE" id="PS51384">
    <property type="entry name" value="FAD_FR"/>
    <property type="match status" value="1"/>
</dbReference>
<dbReference type="InterPro" id="IPR005625">
    <property type="entry name" value="PepSY-ass_TM"/>
</dbReference>
<dbReference type="Pfam" id="PF03929">
    <property type="entry name" value="PepSY_TM"/>
    <property type="match status" value="1"/>
</dbReference>
<name>A4CJL1_ROBBH</name>
<dbReference type="PANTHER" id="PTHR19384">
    <property type="entry name" value="NITRIC OXIDE SYNTHASE-RELATED"/>
    <property type="match status" value="1"/>
</dbReference>
<dbReference type="eggNOG" id="COG0369">
    <property type="taxonomic scope" value="Bacteria"/>
</dbReference>
<feature type="domain" description="FAD-binding FR-type" evidence="6">
    <location>
        <begin position="508"/>
        <end position="605"/>
    </location>
</feature>